<keyword evidence="5" id="KW-0808">Transferase</keyword>
<evidence type="ECO:0000256" key="2">
    <source>
        <dbReference type="ARBA" id="ARBA00004687"/>
    </source>
</evidence>
<dbReference type="AlphaFoldDB" id="A0A4U0SYF3"/>
<feature type="transmembrane region" description="Helical" evidence="10">
    <location>
        <begin position="374"/>
        <end position="395"/>
    </location>
</feature>
<evidence type="ECO:0000313" key="12">
    <source>
        <dbReference type="Proteomes" id="UP000305778"/>
    </source>
</evidence>
<feature type="transmembrane region" description="Helical" evidence="10">
    <location>
        <begin position="189"/>
        <end position="222"/>
    </location>
</feature>
<dbReference type="GO" id="GO:0016020">
    <property type="term" value="C:membrane"/>
    <property type="evidence" value="ECO:0007669"/>
    <property type="project" value="GOC"/>
</dbReference>
<dbReference type="PANTHER" id="PTHR12468">
    <property type="entry name" value="GPI MANNOSYLTRANSFERASE 2"/>
    <property type="match status" value="1"/>
</dbReference>
<keyword evidence="3" id="KW-0337">GPI-anchor biosynthesis</keyword>
<feature type="transmembrane region" description="Helical" evidence="10">
    <location>
        <begin position="325"/>
        <end position="343"/>
    </location>
</feature>
<keyword evidence="7" id="KW-0256">Endoplasmic reticulum</keyword>
<keyword evidence="4" id="KW-0328">Glycosyltransferase</keyword>
<keyword evidence="8 10" id="KW-1133">Transmembrane helix</keyword>
<evidence type="ECO:0000256" key="8">
    <source>
        <dbReference type="ARBA" id="ARBA00022989"/>
    </source>
</evidence>
<dbReference type="UniPathway" id="UPA00196"/>
<comment type="pathway">
    <text evidence="2">Glycolipid biosynthesis; glycosylphosphatidylinositol-anchor biosynthesis.</text>
</comment>
<evidence type="ECO:0000256" key="4">
    <source>
        <dbReference type="ARBA" id="ARBA00022676"/>
    </source>
</evidence>
<gene>
    <name evidence="11" type="ORF">FCI23_03715</name>
</gene>
<feature type="transmembrane region" description="Helical" evidence="10">
    <location>
        <begin position="122"/>
        <end position="143"/>
    </location>
</feature>
<accession>A0A4U0SYF3</accession>
<feature type="transmembrane region" description="Helical" evidence="10">
    <location>
        <begin position="349"/>
        <end position="367"/>
    </location>
</feature>
<evidence type="ECO:0000256" key="1">
    <source>
        <dbReference type="ARBA" id="ARBA00004477"/>
    </source>
</evidence>
<dbReference type="GO" id="GO:0006506">
    <property type="term" value="P:GPI anchor biosynthetic process"/>
    <property type="evidence" value="ECO:0007669"/>
    <property type="project" value="UniProtKB-UniPathway"/>
</dbReference>
<proteinExistence type="predicted"/>
<keyword evidence="12" id="KW-1185">Reference proteome</keyword>
<feature type="transmembrane region" description="Helical" evidence="10">
    <location>
        <begin position="234"/>
        <end position="253"/>
    </location>
</feature>
<sequence length="399" mass="42803">MTTIKTVDTPRVPLPSQRVRAALRDAAPALLGYAAVRAVGVVVLIYWGHARGQSWLRKLSTIWDANWYANVAVHGYGHSLPAMSNGHGPTVHSNMAFFPLYPAAIRVVRAITPFDTHSSALAIAWVASLAAAWGIFAVGSWCYGRQVGIAATLLWGVLPQAVIESLAYTEPLFTALAAWSLYAVLTRRWLWAGVLCALAGLTRPSGAAVLAAVGFAVGAELLRLRRLGQPAKAWRPCLGLLIGAAGLFGYVGWVDLRLGRWDGYLAVQHQWNSNFDFGHSTARHIAALLLHSTPSPLGGIVVTLILCAAAVLFALSSANRQPLPLLVYSAMLMVMAVGDTGFFNSRSRFLLPAFPLLLPLATGLTRVRSRASRVVLLSSATIASALYGGFLVYVYNHAL</sequence>
<organism evidence="11 12">
    <name type="scientific">Actinacidiphila oryziradicis</name>
    <dbReference type="NCBI Taxonomy" id="2571141"/>
    <lineage>
        <taxon>Bacteria</taxon>
        <taxon>Bacillati</taxon>
        <taxon>Actinomycetota</taxon>
        <taxon>Actinomycetes</taxon>
        <taxon>Kitasatosporales</taxon>
        <taxon>Streptomycetaceae</taxon>
        <taxon>Actinacidiphila</taxon>
    </lineage>
</organism>
<evidence type="ECO:0000256" key="6">
    <source>
        <dbReference type="ARBA" id="ARBA00022692"/>
    </source>
</evidence>
<evidence type="ECO:0000256" key="3">
    <source>
        <dbReference type="ARBA" id="ARBA00022502"/>
    </source>
</evidence>
<evidence type="ECO:0000313" key="11">
    <source>
        <dbReference type="EMBL" id="TKA13097.1"/>
    </source>
</evidence>
<protein>
    <recommendedName>
        <fullName evidence="13">Glycosyltransferase RgtA/B/C/D-like domain-containing protein</fullName>
    </recommendedName>
</protein>
<evidence type="ECO:0000256" key="9">
    <source>
        <dbReference type="ARBA" id="ARBA00023136"/>
    </source>
</evidence>
<comment type="caution">
    <text evidence="11">The sequence shown here is derived from an EMBL/GenBank/DDBJ whole genome shotgun (WGS) entry which is preliminary data.</text>
</comment>
<dbReference type="RefSeq" id="WP_136721965.1">
    <property type="nucleotide sequence ID" value="NZ_SUMC01000002.1"/>
</dbReference>
<dbReference type="GO" id="GO:0004376">
    <property type="term" value="F:GPI mannosyltransferase activity"/>
    <property type="evidence" value="ECO:0007669"/>
    <property type="project" value="InterPro"/>
</dbReference>
<dbReference type="OrthoDB" id="151635at2"/>
<keyword evidence="6 10" id="KW-0812">Transmembrane</keyword>
<dbReference type="EMBL" id="SUMC01000002">
    <property type="protein sequence ID" value="TKA13097.1"/>
    <property type="molecule type" value="Genomic_DNA"/>
</dbReference>
<dbReference type="Proteomes" id="UP000305778">
    <property type="component" value="Unassembled WGS sequence"/>
</dbReference>
<evidence type="ECO:0000256" key="7">
    <source>
        <dbReference type="ARBA" id="ARBA00022824"/>
    </source>
</evidence>
<evidence type="ECO:0000256" key="10">
    <source>
        <dbReference type="SAM" id="Phobius"/>
    </source>
</evidence>
<dbReference type="InterPro" id="IPR007315">
    <property type="entry name" value="PIG-V/Gpi18"/>
</dbReference>
<feature type="transmembrane region" description="Helical" evidence="10">
    <location>
        <begin position="26"/>
        <end position="47"/>
    </location>
</feature>
<dbReference type="GO" id="GO:0000009">
    <property type="term" value="F:alpha-1,6-mannosyltransferase activity"/>
    <property type="evidence" value="ECO:0007669"/>
    <property type="project" value="InterPro"/>
</dbReference>
<name>A0A4U0SYF3_9ACTN</name>
<evidence type="ECO:0000256" key="5">
    <source>
        <dbReference type="ARBA" id="ARBA00022679"/>
    </source>
</evidence>
<dbReference type="PANTHER" id="PTHR12468:SF2">
    <property type="entry name" value="GPI MANNOSYLTRANSFERASE 2"/>
    <property type="match status" value="1"/>
</dbReference>
<evidence type="ECO:0008006" key="13">
    <source>
        <dbReference type="Google" id="ProtNLM"/>
    </source>
</evidence>
<feature type="transmembrane region" description="Helical" evidence="10">
    <location>
        <begin position="297"/>
        <end position="318"/>
    </location>
</feature>
<comment type="subcellular location">
    <subcellularLocation>
        <location evidence="1">Endoplasmic reticulum membrane</location>
        <topology evidence="1">Multi-pass membrane protein</topology>
    </subcellularLocation>
</comment>
<keyword evidence="9 10" id="KW-0472">Membrane</keyword>
<reference evidence="11 12" key="1">
    <citation type="submission" date="2019-04" db="EMBL/GenBank/DDBJ databases">
        <title>Streptomyces oryziradicis sp. nov., a novel actinomycete isolated from rhizosphere soil of rice (Oryza sativa L.).</title>
        <authorList>
            <person name="Li C."/>
        </authorList>
    </citation>
    <scope>NUCLEOTIDE SEQUENCE [LARGE SCALE GENOMIC DNA]</scope>
    <source>
        <strain evidence="11 12">NEAU-C40</strain>
    </source>
</reference>